<organism evidence="6 7">
    <name type="scientific">Lasiosphaeria hispida</name>
    <dbReference type="NCBI Taxonomy" id="260671"/>
    <lineage>
        <taxon>Eukaryota</taxon>
        <taxon>Fungi</taxon>
        <taxon>Dikarya</taxon>
        <taxon>Ascomycota</taxon>
        <taxon>Pezizomycotina</taxon>
        <taxon>Sordariomycetes</taxon>
        <taxon>Sordariomycetidae</taxon>
        <taxon>Sordariales</taxon>
        <taxon>Lasiosphaeriaceae</taxon>
        <taxon>Lasiosphaeria</taxon>
    </lineage>
</organism>
<dbReference type="InterPro" id="IPR051601">
    <property type="entry name" value="Serine_prot/Carboxylest_S33"/>
</dbReference>
<evidence type="ECO:0000259" key="5">
    <source>
        <dbReference type="Pfam" id="PF08386"/>
    </source>
</evidence>
<feature type="domain" description="AB hydrolase-1" evidence="4">
    <location>
        <begin position="132"/>
        <end position="297"/>
    </location>
</feature>
<sequence length="523" mass="55970">MTISCHFSPPSYLTRSKTMGLSTAQGLLLLILASAAAADDAYTHPKLTWTAPCAHGLDSKFPAGVECGSLTAPIDYAHPNEGSFNLAIFRLKAKTNGTKSLGSLFYNTGGPGGAASSWFEAMKKGGQIWSDKMLASYDLVGVDPRGMGYSNPIQCDPDIFNAKPQLLDAGSDAGFARTLAFNKAFGNSCLKKTGKLVQFMDAVSTAKDFELVRQALGSGADKFHYYGMSYGTVLGQTYAELYPNRVGRMVLDGAVDRRSTGIDTVMTEAITYQATVEKFFEWCETDESCAFHGQDVRGIYANLTATGNVIPANCTTAPCKSEVTGEDIIANMQPVLVTQDPLPVLGLPGRVYLSELLAQAVQGNATMLSTRLARANSSYDTARYAYYAVACQDYGTPLHTAGDVRRVLNVGASLTLNKGVCEFLDIAITCIGWPTPLTNPPGRALDAARIAQVPPVLIVNAFFDPETSAAWAAGLREQIPNAVSLWRNGTGHTSYFLLGDTSKAIDTFLIDGELPADETVLRS</sequence>
<comment type="similarity">
    <text evidence="1">Belongs to the peptidase S33 family.</text>
</comment>
<dbReference type="Pfam" id="PF00561">
    <property type="entry name" value="Abhydrolase_1"/>
    <property type="match status" value="1"/>
</dbReference>
<feature type="signal peptide" evidence="3">
    <location>
        <begin position="1"/>
        <end position="38"/>
    </location>
</feature>
<accession>A0AAJ0MCE6</accession>
<evidence type="ECO:0000313" key="7">
    <source>
        <dbReference type="Proteomes" id="UP001275084"/>
    </source>
</evidence>
<evidence type="ECO:0000259" key="4">
    <source>
        <dbReference type="Pfam" id="PF00561"/>
    </source>
</evidence>
<dbReference type="InterPro" id="IPR000073">
    <property type="entry name" value="AB_hydrolase_1"/>
</dbReference>
<proteinExistence type="inferred from homology"/>
<keyword evidence="3" id="KW-0732">Signal</keyword>
<dbReference type="Pfam" id="PF08386">
    <property type="entry name" value="Abhydrolase_4"/>
    <property type="match status" value="1"/>
</dbReference>
<dbReference type="InterPro" id="IPR029058">
    <property type="entry name" value="AB_hydrolase_fold"/>
</dbReference>
<reference evidence="6" key="1">
    <citation type="journal article" date="2023" name="Mol. Phylogenet. Evol.">
        <title>Genome-scale phylogeny and comparative genomics of the fungal order Sordariales.</title>
        <authorList>
            <person name="Hensen N."/>
            <person name="Bonometti L."/>
            <person name="Westerberg I."/>
            <person name="Brannstrom I.O."/>
            <person name="Guillou S."/>
            <person name="Cros-Aarteil S."/>
            <person name="Calhoun S."/>
            <person name="Haridas S."/>
            <person name="Kuo A."/>
            <person name="Mondo S."/>
            <person name="Pangilinan J."/>
            <person name="Riley R."/>
            <person name="LaButti K."/>
            <person name="Andreopoulos B."/>
            <person name="Lipzen A."/>
            <person name="Chen C."/>
            <person name="Yan M."/>
            <person name="Daum C."/>
            <person name="Ng V."/>
            <person name="Clum A."/>
            <person name="Steindorff A."/>
            <person name="Ohm R.A."/>
            <person name="Martin F."/>
            <person name="Silar P."/>
            <person name="Natvig D.O."/>
            <person name="Lalanne C."/>
            <person name="Gautier V."/>
            <person name="Ament-Velasquez S.L."/>
            <person name="Kruys A."/>
            <person name="Hutchinson M.I."/>
            <person name="Powell A.J."/>
            <person name="Barry K."/>
            <person name="Miller A.N."/>
            <person name="Grigoriev I.V."/>
            <person name="Debuchy R."/>
            <person name="Gladieux P."/>
            <person name="Hiltunen Thoren M."/>
            <person name="Johannesson H."/>
        </authorList>
    </citation>
    <scope>NUCLEOTIDE SEQUENCE</scope>
    <source>
        <strain evidence="6">CBS 955.72</strain>
    </source>
</reference>
<gene>
    <name evidence="6" type="ORF">B0T25DRAFT_548366</name>
</gene>
<dbReference type="Gene3D" id="3.40.50.1820">
    <property type="entry name" value="alpha/beta hydrolase"/>
    <property type="match status" value="1"/>
</dbReference>
<dbReference type="PANTHER" id="PTHR43248:SF30">
    <property type="entry name" value="AB HYDROLASE-1 DOMAIN-CONTAINING PROTEIN"/>
    <property type="match status" value="1"/>
</dbReference>
<name>A0AAJ0MCE6_9PEZI</name>
<dbReference type="SUPFAM" id="SSF53474">
    <property type="entry name" value="alpha/beta-Hydrolases"/>
    <property type="match status" value="1"/>
</dbReference>
<feature type="chain" id="PRO_5042558375" evidence="3">
    <location>
        <begin position="39"/>
        <end position="523"/>
    </location>
</feature>
<protein>
    <submittedName>
        <fullName evidence="6">Alpha/Beta hydrolase protein</fullName>
    </submittedName>
</protein>
<evidence type="ECO:0000256" key="1">
    <source>
        <dbReference type="ARBA" id="ARBA00010088"/>
    </source>
</evidence>
<evidence type="ECO:0000313" key="6">
    <source>
        <dbReference type="EMBL" id="KAK3349539.1"/>
    </source>
</evidence>
<reference evidence="6" key="2">
    <citation type="submission" date="2023-06" db="EMBL/GenBank/DDBJ databases">
        <authorList>
            <consortium name="Lawrence Berkeley National Laboratory"/>
            <person name="Haridas S."/>
            <person name="Hensen N."/>
            <person name="Bonometti L."/>
            <person name="Westerberg I."/>
            <person name="Brannstrom I.O."/>
            <person name="Guillou S."/>
            <person name="Cros-Aarteil S."/>
            <person name="Calhoun S."/>
            <person name="Kuo A."/>
            <person name="Mondo S."/>
            <person name="Pangilinan J."/>
            <person name="Riley R."/>
            <person name="Labutti K."/>
            <person name="Andreopoulos B."/>
            <person name="Lipzen A."/>
            <person name="Chen C."/>
            <person name="Yanf M."/>
            <person name="Daum C."/>
            <person name="Ng V."/>
            <person name="Clum A."/>
            <person name="Steindorff A."/>
            <person name="Ohm R."/>
            <person name="Martin F."/>
            <person name="Silar P."/>
            <person name="Natvig D."/>
            <person name="Lalanne C."/>
            <person name="Gautier V."/>
            <person name="Ament-Velasquez S.L."/>
            <person name="Kruys A."/>
            <person name="Hutchinson M.I."/>
            <person name="Powell A.J."/>
            <person name="Barry K."/>
            <person name="Miller A.N."/>
            <person name="Grigoriev I.V."/>
            <person name="Debuchy R."/>
            <person name="Gladieux P."/>
            <person name="Thoren M.H."/>
            <person name="Johannesson H."/>
        </authorList>
    </citation>
    <scope>NUCLEOTIDE SEQUENCE</scope>
    <source>
        <strain evidence="6">CBS 955.72</strain>
    </source>
</reference>
<dbReference type="GO" id="GO:0016787">
    <property type="term" value="F:hydrolase activity"/>
    <property type="evidence" value="ECO:0007669"/>
    <property type="project" value="UniProtKB-KW"/>
</dbReference>
<evidence type="ECO:0000256" key="2">
    <source>
        <dbReference type="ARBA" id="ARBA00022801"/>
    </source>
</evidence>
<comment type="caution">
    <text evidence="6">The sequence shown here is derived from an EMBL/GenBank/DDBJ whole genome shotgun (WGS) entry which is preliminary data.</text>
</comment>
<dbReference type="AlphaFoldDB" id="A0AAJ0MCE6"/>
<feature type="domain" description="Peptidase S33 tripeptidyl aminopeptidase-like C-terminal" evidence="5">
    <location>
        <begin position="428"/>
        <end position="519"/>
    </location>
</feature>
<keyword evidence="7" id="KW-1185">Reference proteome</keyword>
<keyword evidence="2 6" id="KW-0378">Hydrolase</keyword>
<dbReference type="EMBL" id="JAUIQD010000005">
    <property type="protein sequence ID" value="KAK3349539.1"/>
    <property type="molecule type" value="Genomic_DNA"/>
</dbReference>
<dbReference type="PANTHER" id="PTHR43248">
    <property type="entry name" value="2-SUCCINYL-6-HYDROXY-2,4-CYCLOHEXADIENE-1-CARBOXYLATE SYNTHASE"/>
    <property type="match status" value="1"/>
</dbReference>
<dbReference type="InterPro" id="IPR013595">
    <property type="entry name" value="Pept_S33_TAP-like_C"/>
</dbReference>
<evidence type="ECO:0000256" key="3">
    <source>
        <dbReference type="SAM" id="SignalP"/>
    </source>
</evidence>
<dbReference type="Proteomes" id="UP001275084">
    <property type="component" value="Unassembled WGS sequence"/>
</dbReference>